<dbReference type="OMA" id="EEMGMPS"/>
<dbReference type="SUPFAM" id="SSF141562">
    <property type="entry name" value="At5g01610-like"/>
    <property type="match status" value="1"/>
</dbReference>
<dbReference type="Gene3D" id="2.30.240.10">
    <property type="entry name" value="At5g01610-like"/>
    <property type="match status" value="1"/>
</dbReference>
<proteinExistence type="predicted"/>
<name>W1P6B1_AMBTC</name>
<dbReference type="AlphaFoldDB" id="W1P6B1"/>
<reference evidence="2" key="1">
    <citation type="journal article" date="2013" name="Science">
        <title>The Amborella genome and the evolution of flowering plants.</title>
        <authorList>
            <consortium name="Amborella Genome Project"/>
        </authorList>
    </citation>
    <scope>NUCLEOTIDE SEQUENCE [LARGE SCALE GENOMIC DNA]</scope>
</reference>
<dbReference type="Proteomes" id="UP000017836">
    <property type="component" value="Unassembled WGS sequence"/>
</dbReference>
<dbReference type="eggNOG" id="ENOG502RYFH">
    <property type="taxonomic scope" value="Eukaryota"/>
</dbReference>
<dbReference type="InterPro" id="IPR036758">
    <property type="entry name" value="At5g01610-like"/>
</dbReference>
<dbReference type="EMBL" id="KI394358">
    <property type="protein sequence ID" value="ERN03151.1"/>
    <property type="molecule type" value="Genomic_DNA"/>
</dbReference>
<keyword evidence="2" id="KW-1185">Reference proteome</keyword>
<dbReference type="Gramene" id="ERN03151">
    <property type="protein sequence ID" value="ERN03151"/>
    <property type="gene ID" value="AMTR_s00003p00107900"/>
</dbReference>
<protein>
    <recommendedName>
        <fullName evidence="3">DUF538 domain-containing protein</fullName>
    </recommendedName>
</protein>
<sequence>MSSQLSQERLQEKAEIYHGHEICRSKYLELLKEVGMPNGLLPLEDILECGYIEETGYVWLKQKKSTQHYFDKIGKLVSYAPEVTAYVDKFRMKKVTGVKAKEFLFWISLSEICVDDPPTGKLTFKTPAGLSRSFPVSAFEVPEEKKKVETMVGCSQEKEGVVEKA</sequence>
<evidence type="ECO:0008006" key="3">
    <source>
        <dbReference type="Google" id="ProtNLM"/>
    </source>
</evidence>
<dbReference type="KEGG" id="atr:18431288"/>
<gene>
    <name evidence="1" type="ORF">AMTR_s00003p00107900</name>
</gene>
<evidence type="ECO:0000313" key="1">
    <source>
        <dbReference type="EMBL" id="ERN03151.1"/>
    </source>
</evidence>
<evidence type="ECO:0000313" key="2">
    <source>
        <dbReference type="Proteomes" id="UP000017836"/>
    </source>
</evidence>
<dbReference type="PANTHER" id="PTHR31676">
    <property type="entry name" value="T31J12.3 PROTEIN-RELATED"/>
    <property type="match status" value="1"/>
</dbReference>
<dbReference type="Pfam" id="PF04398">
    <property type="entry name" value="DUF538"/>
    <property type="match status" value="1"/>
</dbReference>
<dbReference type="HOGENOM" id="CLU_105193_1_0_1"/>
<organism evidence="1 2">
    <name type="scientific">Amborella trichopoda</name>
    <dbReference type="NCBI Taxonomy" id="13333"/>
    <lineage>
        <taxon>Eukaryota</taxon>
        <taxon>Viridiplantae</taxon>
        <taxon>Streptophyta</taxon>
        <taxon>Embryophyta</taxon>
        <taxon>Tracheophyta</taxon>
        <taxon>Spermatophyta</taxon>
        <taxon>Magnoliopsida</taxon>
        <taxon>Amborellales</taxon>
        <taxon>Amborellaceae</taxon>
        <taxon>Amborella</taxon>
    </lineage>
</organism>
<dbReference type="PANTHER" id="PTHR31676:SF10">
    <property type="entry name" value="EXPRESSED PROTEIN"/>
    <property type="match status" value="1"/>
</dbReference>
<dbReference type="OrthoDB" id="1878965at2759"/>
<accession>W1P6B1</accession>
<dbReference type="InterPro" id="IPR007493">
    <property type="entry name" value="DUF538"/>
</dbReference>